<dbReference type="Proteomes" id="UP000008237">
    <property type="component" value="Unassembled WGS sequence"/>
</dbReference>
<dbReference type="SUPFAM" id="SSF48452">
    <property type="entry name" value="TPR-like"/>
    <property type="match status" value="1"/>
</dbReference>
<dbReference type="FunCoup" id="E2B2E3">
    <property type="interactions" value="1164"/>
</dbReference>
<dbReference type="GO" id="GO:0101031">
    <property type="term" value="C:protein folding chaperone complex"/>
    <property type="evidence" value="ECO:0007669"/>
    <property type="project" value="TreeGrafter"/>
</dbReference>
<dbReference type="STRING" id="610380.E2B2E3"/>
<dbReference type="InterPro" id="IPR025986">
    <property type="entry name" value="RPAP3-like_C"/>
</dbReference>
<evidence type="ECO:0000259" key="7">
    <source>
        <dbReference type="Pfam" id="PF13877"/>
    </source>
</evidence>
<dbReference type="SMART" id="SM00028">
    <property type="entry name" value="TPR"/>
    <property type="match status" value="3"/>
</dbReference>
<evidence type="ECO:0000313" key="8">
    <source>
        <dbReference type="EMBL" id="EFN90132.1"/>
    </source>
</evidence>
<keyword evidence="6" id="KW-0175">Coiled coil</keyword>
<organism evidence="9">
    <name type="scientific">Harpegnathos saltator</name>
    <name type="common">Jerdon's jumping ant</name>
    <dbReference type="NCBI Taxonomy" id="610380"/>
    <lineage>
        <taxon>Eukaryota</taxon>
        <taxon>Metazoa</taxon>
        <taxon>Ecdysozoa</taxon>
        <taxon>Arthropoda</taxon>
        <taxon>Hexapoda</taxon>
        <taxon>Insecta</taxon>
        <taxon>Pterygota</taxon>
        <taxon>Neoptera</taxon>
        <taxon>Endopterygota</taxon>
        <taxon>Hymenoptera</taxon>
        <taxon>Apocrita</taxon>
        <taxon>Aculeata</taxon>
        <taxon>Formicoidea</taxon>
        <taxon>Formicidae</taxon>
        <taxon>Ponerinae</taxon>
        <taxon>Ponerini</taxon>
        <taxon>Harpegnathos</taxon>
    </lineage>
</organism>
<dbReference type="PROSITE" id="PS50005">
    <property type="entry name" value="TPR"/>
    <property type="match status" value="2"/>
</dbReference>
<reference evidence="8 9" key="1">
    <citation type="journal article" date="2010" name="Science">
        <title>Genomic comparison of the ants Camponotus floridanus and Harpegnathos saltator.</title>
        <authorList>
            <person name="Bonasio R."/>
            <person name="Zhang G."/>
            <person name="Ye C."/>
            <person name="Mutti N.S."/>
            <person name="Fang X."/>
            <person name="Qin N."/>
            <person name="Donahue G."/>
            <person name="Yang P."/>
            <person name="Li Q."/>
            <person name="Li C."/>
            <person name="Zhang P."/>
            <person name="Huang Z."/>
            <person name="Berger S.L."/>
            <person name="Reinberg D."/>
            <person name="Wang J."/>
            <person name="Liebig J."/>
        </authorList>
    </citation>
    <scope>NUCLEOTIDE SEQUENCE [LARGE SCALE GENOMIC DNA]</scope>
    <source>
        <strain evidence="8 9">R22 G/1</strain>
    </source>
</reference>
<dbReference type="OrthoDB" id="2942533at2759"/>
<dbReference type="Pfam" id="PF13877">
    <property type="entry name" value="RPAP3_C"/>
    <property type="match status" value="1"/>
</dbReference>
<dbReference type="Gene3D" id="1.25.40.10">
    <property type="entry name" value="Tetratricopeptide repeat domain"/>
    <property type="match status" value="1"/>
</dbReference>
<dbReference type="InParanoid" id="E2B2E3"/>
<evidence type="ECO:0000256" key="3">
    <source>
        <dbReference type="ARBA" id="ARBA00038275"/>
    </source>
</evidence>
<evidence type="ECO:0000256" key="1">
    <source>
        <dbReference type="ARBA" id="ARBA00022737"/>
    </source>
</evidence>
<dbReference type="Pfam" id="PF13414">
    <property type="entry name" value="TPR_11"/>
    <property type="match status" value="1"/>
</dbReference>
<feature type="repeat" description="TPR" evidence="5">
    <location>
        <begin position="80"/>
        <end position="113"/>
    </location>
</feature>
<dbReference type="Pfam" id="PF13181">
    <property type="entry name" value="TPR_8"/>
    <property type="match status" value="1"/>
</dbReference>
<proteinExistence type="inferred from homology"/>
<keyword evidence="1" id="KW-0677">Repeat</keyword>
<accession>E2B2E3</accession>
<dbReference type="AlphaFoldDB" id="E2B2E3"/>
<gene>
    <name evidence="8" type="ORF">EAI_09647</name>
</gene>
<feature type="domain" description="RNA-polymerase II-associated protein 3-like C-terminal" evidence="7">
    <location>
        <begin position="355"/>
        <end position="442"/>
    </location>
</feature>
<dbReference type="OMA" id="NFTPDRP"/>
<feature type="coiled-coil region" evidence="6">
    <location>
        <begin position="20"/>
        <end position="58"/>
    </location>
</feature>
<dbReference type="InterPro" id="IPR011990">
    <property type="entry name" value="TPR-like_helical_dom_sf"/>
</dbReference>
<evidence type="ECO:0000256" key="2">
    <source>
        <dbReference type="ARBA" id="ARBA00022803"/>
    </source>
</evidence>
<evidence type="ECO:0000256" key="6">
    <source>
        <dbReference type="SAM" id="Coils"/>
    </source>
</evidence>
<evidence type="ECO:0000256" key="5">
    <source>
        <dbReference type="PROSITE-ProRule" id="PRU00339"/>
    </source>
</evidence>
<comment type="similarity">
    <text evidence="3">Belongs to the RPAP3 family.</text>
</comment>
<feature type="repeat" description="TPR" evidence="5">
    <location>
        <begin position="148"/>
        <end position="181"/>
    </location>
</feature>
<keyword evidence="2 5" id="KW-0802">TPR repeat</keyword>
<protein>
    <recommendedName>
        <fullName evidence="4">RNA polymerase II-associated protein 3</fullName>
    </recommendedName>
</protein>
<dbReference type="InterPro" id="IPR051966">
    <property type="entry name" value="RPAP3"/>
</dbReference>
<dbReference type="PANTHER" id="PTHR46423">
    <property type="entry name" value="RNA POLYMERASE II-ASSOCIATED PROTEIN 3"/>
    <property type="match status" value="1"/>
</dbReference>
<name>E2B2E3_HARSA</name>
<evidence type="ECO:0000313" key="9">
    <source>
        <dbReference type="Proteomes" id="UP000008237"/>
    </source>
</evidence>
<dbReference type="InterPro" id="IPR019734">
    <property type="entry name" value="TPR_rpt"/>
</dbReference>
<sequence>MELNKSTLLQKQVKDNFEDLQSEFCDMKNWEKMMKQKEQELLNEYNEQDQACNDLEGEAQPNNSKITISKDQLEENHRIAMEYKEKGNCFVQQKKWDKAIALYSKAIEISPFIATFYANRAHCYLKQDNLYSAEQDCSFAIQINDTYVKAYHRRATARIGLKKYKEAKQDIEKILILEPSNKETKTLLIQVNKQLENSKTDVSKEDIIDDIPIEEKVAKKILAEVKSNKEIIDTKENNNKNNINIKSTVKPTTVTSQETKPYIPYWLPEKDNVKILKLVGKPPHLRSKEPFKKISIQEADLTKPFEKEINTCITVKELLDIPPDDTVKCKESVTKSKPELGKDISENHPEVLPIPKSAVQFLTNWRKYISSDFRYKYLKQLPSGSLPNIFQDSMESNIFSDILTVLKTKFIKRQESIFSYLKDLSNVRRFRALIMFTSNSEKQDLKHMFLYCETFEKIPEEELAEVRNKYEI</sequence>
<keyword evidence="9" id="KW-1185">Reference proteome</keyword>
<evidence type="ECO:0000256" key="4">
    <source>
        <dbReference type="ARBA" id="ARBA00040133"/>
    </source>
</evidence>
<dbReference type="PANTHER" id="PTHR46423:SF1">
    <property type="entry name" value="RNA POLYMERASE II-ASSOCIATED PROTEIN 3"/>
    <property type="match status" value="1"/>
</dbReference>
<dbReference type="EMBL" id="GL445135">
    <property type="protein sequence ID" value="EFN90132.1"/>
    <property type="molecule type" value="Genomic_DNA"/>
</dbReference>